<dbReference type="STRING" id="439228.SAMN06295920_104388"/>
<dbReference type="OrthoDB" id="285029at2"/>
<keyword evidence="1" id="KW-0560">Oxidoreductase</keyword>
<dbReference type="InterPro" id="IPR011051">
    <property type="entry name" value="RmlC_Cupin_sf"/>
</dbReference>
<organism evidence="1 2">
    <name type="scientific">Rhizorhabdus histidinilytica</name>
    <dbReference type="NCBI Taxonomy" id="439228"/>
    <lineage>
        <taxon>Bacteria</taxon>
        <taxon>Pseudomonadati</taxon>
        <taxon>Pseudomonadota</taxon>
        <taxon>Alphaproteobacteria</taxon>
        <taxon>Sphingomonadales</taxon>
        <taxon>Sphingomonadaceae</taxon>
        <taxon>Rhizorhabdus</taxon>
    </lineage>
</organism>
<dbReference type="InterPro" id="IPR014710">
    <property type="entry name" value="RmlC-like_jellyroll"/>
</dbReference>
<evidence type="ECO:0000313" key="1">
    <source>
        <dbReference type="EMBL" id="SKB64051.1"/>
    </source>
</evidence>
<evidence type="ECO:0000313" key="2">
    <source>
        <dbReference type="Proteomes" id="UP000189818"/>
    </source>
</evidence>
<gene>
    <name evidence="1" type="ORF">SAMN06295920_104388</name>
</gene>
<dbReference type="PANTHER" id="PTHR41517">
    <property type="entry name" value="1,2-DIOXYGENASE PROTEIN-RELATED"/>
    <property type="match status" value="1"/>
</dbReference>
<dbReference type="AlphaFoldDB" id="A0A1T5CXH0"/>
<keyword evidence="1" id="KW-0223">Dioxygenase</keyword>
<dbReference type="InterPro" id="IPR047183">
    <property type="entry name" value="GDO-like"/>
</dbReference>
<dbReference type="RefSeq" id="WP_079648274.1">
    <property type="nucleotide sequence ID" value="NZ_FUYM01000004.1"/>
</dbReference>
<name>A0A1T5CXH0_9SPHN</name>
<dbReference type="Proteomes" id="UP000189818">
    <property type="component" value="Unassembled WGS sequence"/>
</dbReference>
<dbReference type="PANTHER" id="PTHR41517:SF1">
    <property type="entry name" value="CUPIN"/>
    <property type="match status" value="1"/>
</dbReference>
<reference evidence="2" key="1">
    <citation type="submission" date="2017-02" db="EMBL/GenBank/DDBJ databases">
        <authorList>
            <person name="Varghese N."/>
            <person name="Submissions S."/>
        </authorList>
    </citation>
    <scope>NUCLEOTIDE SEQUENCE [LARGE SCALE GENOMIC DNA]</scope>
    <source>
        <strain evidence="2">UM2</strain>
    </source>
</reference>
<sequence length="373" mass="41344">MAAEAKAVDRRAGRHFVDASGEQERMPRFWKAFKVSREEIDGEIDRLKSIARPANGRRLSYIVHPQSTTNSITPGIRASIEVIMPGEVIDLPATNSSSVRICIEGRGEARIDNKAFEVGRLDTWSTPNMAVQTYANRGDVPHVRLMFSDAPLLEYLHALYVSDGTAAEAPAATEGEGEPAGHHRHPMADFVHRLPTGGGALKTYHAFIDPEVVEQTALLWRWEEVKAFLNDMDKDTPDLRAAIIAMYWNPSTGRTHGSTNTITAWMSGGVDPNWTGKKWDMARSHRHNVTALNYAVAGNWKTIVEREEILWGPGDLVLTAPAWAAHSNGRFDREAYTFAIQDNALLGALNSTIMQEYVNRPPLHLGARPGFEA</sequence>
<protein>
    <submittedName>
        <fullName evidence="1">Gentisate 1,2-dioxygenase</fullName>
    </submittedName>
</protein>
<dbReference type="Gene3D" id="2.60.120.10">
    <property type="entry name" value="Jelly Rolls"/>
    <property type="match status" value="2"/>
</dbReference>
<keyword evidence="2" id="KW-1185">Reference proteome</keyword>
<dbReference type="GO" id="GO:0051213">
    <property type="term" value="F:dioxygenase activity"/>
    <property type="evidence" value="ECO:0007669"/>
    <property type="project" value="UniProtKB-KW"/>
</dbReference>
<dbReference type="EMBL" id="FUYM01000004">
    <property type="protein sequence ID" value="SKB64051.1"/>
    <property type="molecule type" value="Genomic_DNA"/>
</dbReference>
<proteinExistence type="predicted"/>
<dbReference type="SUPFAM" id="SSF51182">
    <property type="entry name" value="RmlC-like cupins"/>
    <property type="match status" value="1"/>
</dbReference>
<accession>A0A1T5CXH0</accession>